<gene>
    <name evidence="3" type="ORF">FHS75_002704</name>
</gene>
<dbReference type="InterPro" id="IPR007349">
    <property type="entry name" value="DUF418"/>
</dbReference>
<evidence type="ECO:0000313" key="4">
    <source>
        <dbReference type="Proteomes" id="UP000522081"/>
    </source>
</evidence>
<dbReference type="Proteomes" id="UP000522081">
    <property type="component" value="Unassembled WGS sequence"/>
</dbReference>
<organism evidence="3 4">
    <name type="scientific">Novosphingobium marinum</name>
    <dbReference type="NCBI Taxonomy" id="1514948"/>
    <lineage>
        <taxon>Bacteria</taxon>
        <taxon>Pseudomonadati</taxon>
        <taxon>Pseudomonadota</taxon>
        <taxon>Alphaproteobacteria</taxon>
        <taxon>Sphingomonadales</taxon>
        <taxon>Sphingomonadaceae</taxon>
        <taxon>Novosphingobium</taxon>
    </lineage>
</organism>
<dbReference type="AlphaFoldDB" id="A0A7Z0BWG2"/>
<feature type="transmembrane region" description="Helical" evidence="1">
    <location>
        <begin position="363"/>
        <end position="383"/>
    </location>
</feature>
<keyword evidence="4" id="KW-1185">Reference proteome</keyword>
<keyword evidence="1" id="KW-1133">Transmembrane helix</keyword>
<name>A0A7Z0BWG2_9SPHN</name>
<dbReference type="PANTHER" id="PTHR30590:SF2">
    <property type="entry name" value="INNER MEMBRANE PROTEIN"/>
    <property type="match status" value="1"/>
</dbReference>
<feature type="transmembrane region" description="Helical" evidence="1">
    <location>
        <begin position="68"/>
        <end position="85"/>
    </location>
</feature>
<feature type="transmembrane region" description="Helical" evidence="1">
    <location>
        <begin position="295"/>
        <end position="314"/>
    </location>
</feature>
<accession>A0A7Z0BWG2</accession>
<dbReference type="RefSeq" id="WP_179408211.1">
    <property type="nucleotide sequence ID" value="NZ_BMGF01000005.1"/>
</dbReference>
<dbReference type="Pfam" id="PF04235">
    <property type="entry name" value="DUF418"/>
    <property type="match status" value="1"/>
</dbReference>
<evidence type="ECO:0000313" key="3">
    <source>
        <dbReference type="EMBL" id="NYH96365.1"/>
    </source>
</evidence>
<reference evidence="3 4" key="1">
    <citation type="submission" date="2020-07" db="EMBL/GenBank/DDBJ databases">
        <title>Genomic Encyclopedia of Type Strains, Phase IV (KMG-IV): sequencing the most valuable type-strain genomes for metagenomic binning, comparative biology and taxonomic classification.</title>
        <authorList>
            <person name="Goeker M."/>
        </authorList>
    </citation>
    <scope>NUCLEOTIDE SEQUENCE [LARGE SCALE GENOMIC DNA]</scope>
    <source>
        <strain evidence="3 4">DSM 29043</strain>
    </source>
</reference>
<evidence type="ECO:0000256" key="1">
    <source>
        <dbReference type="SAM" id="Phobius"/>
    </source>
</evidence>
<feature type="transmembrane region" description="Helical" evidence="1">
    <location>
        <begin position="255"/>
        <end position="275"/>
    </location>
</feature>
<feature type="transmembrane region" description="Helical" evidence="1">
    <location>
        <begin position="12"/>
        <end position="33"/>
    </location>
</feature>
<dbReference type="InterPro" id="IPR052529">
    <property type="entry name" value="Bact_Transport_Assoc"/>
</dbReference>
<keyword evidence="1" id="KW-0812">Transmembrane</keyword>
<sequence length="408" mass="44779">MEHGPPDRVVSLDLIRGVAVLGILAINIAGFAGPRAATYAPQFLGSFDGTDAISYGVFLVLFEGKMRALFSILFGASMALFVTRMEEAGRDAAWLQVKRLTWLAVFGYLHFALLWWGDILFLYAVCGFIALACLYAMPRRLWLIALAIFTLWQAYGTVVRIEMVSSELAVLDGTATAEQASLDERVDDLRRKGIVQDREAASLGFVERAAYRLSEDASYPFRSVFTSMGEVLPYMLIGIALQLSGFFGERRRGRLVAIAAAGLLLGGVPTVLAAVRTLDLGYPPALMATLTGYALSFPHLLMAIAYAALLVLFAERIATGAPGRWLIAAGRMAFSNYIATSIVMTAIFYGWGLGLFGRFGHAALVPFVLCGWGAMLAFSAAWLRYHRRGPIEWAWRSLVDGRFLKNRR</sequence>
<feature type="transmembrane region" description="Helical" evidence="1">
    <location>
        <begin position="39"/>
        <end position="61"/>
    </location>
</feature>
<feature type="domain" description="DUF418" evidence="2">
    <location>
        <begin position="248"/>
        <end position="401"/>
    </location>
</feature>
<feature type="transmembrane region" description="Helical" evidence="1">
    <location>
        <begin position="231"/>
        <end position="248"/>
    </location>
</feature>
<proteinExistence type="predicted"/>
<feature type="transmembrane region" description="Helical" evidence="1">
    <location>
        <begin position="105"/>
        <end position="134"/>
    </location>
</feature>
<comment type="caution">
    <text evidence="3">The sequence shown here is derived from an EMBL/GenBank/DDBJ whole genome shotgun (WGS) entry which is preliminary data.</text>
</comment>
<feature type="transmembrane region" description="Helical" evidence="1">
    <location>
        <begin position="334"/>
        <end position="351"/>
    </location>
</feature>
<protein>
    <recommendedName>
        <fullName evidence="2">DUF418 domain-containing protein</fullName>
    </recommendedName>
</protein>
<dbReference type="PANTHER" id="PTHR30590">
    <property type="entry name" value="INNER MEMBRANE PROTEIN"/>
    <property type="match status" value="1"/>
</dbReference>
<feature type="transmembrane region" description="Helical" evidence="1">
    <location>
        <begin position="141"/>
        <end position="161"/>
    </location>
</feature>
<keyword evidence="1" id="KW-0472">Membrane</keyword>
<dbReference type="EMBL" id="JACBZF010000005">
    <property type="protein sequence ID" value="NYH96365.1"/>
    <property type="molecule type" value="Genomic_DNA"/>
</dbReference>
<evidence type="ECO:0000259" key="2">
    <source>
        <dbReference type="Pfam" id="PF04235"/>
    </source>
</evidence>